<evidence type="ECO:0000313" key="8">
    <source>
        <dbReference type="EMBL" id="SMS01244.1"/>
    </source>
</evidence>
<dbReference type="OrthoDB" id="7158585at2"/>
<feature type="transmembrane region" description="Helical" evidence="5">
    <location>
        <begin position="7"/>
        <end position="27"/>
    </location>
</feature>
<evidence type="ECO:0000313" key="9">
    <source>
        <dbReference type="Proteomes" id="UP000196125"/>
    </source>
</evidence>
<dbReference type="RefSeq" id="WP_087481290.1">
    <property type="nucleotide sequence ID" value="NZ_AP024883.1"/>
</dbReference>
<dbReference type="Pfam" id="PF00892">
    <property type="entry name" value="EamA"/>
    <property type="match status" value="2"/>
</dbReference>
<feature type="transmembrane region" description="Helical" evidence="5">
    <location>
        <begin position="236"/>
        <end position="256"/>
    </location>
</feature>
<keyword evidence="2 5" id="KW-0812">Transmembrane</keyword>
<feature type="transmembrane region" description="Helical" evidence="5">
    <location>
        <begin position="171"/>
        <end position="190"/>
    </location>
</feature>
<feature type="transmembrane region" description="Helical" evidence="5">
    <location>
        <begin position="138"/>
        <end position="159"/>
    </location>
</feature>
<evidence type="ECO:0000256" key="1">
    <source>
        <dbReference type="ARBA" id="ARBA00004141"/>
    </source>
</evidence>
<dbReference type="EMBL" id="FXXI01000004">
    <property type="protein sequence ID" value="SMS01244.1"/>
    <property type="molecule type" value="Genomic_DNA"/>
</dbReference>
<dbReference type="SUPFAM" id="SSF103481">
    <property type="entry name" value="Multidrug resistance efflux transporter EmrE"/>
    <property type="match status" value="2"/>
</dbReference>
<dbReference type="GO" id="GO:0016020">
    <property type="term" value="C:membrane"/>
    <property type="evidence" value="ECO:0007669"/>
    <property type="project" value="UniProtKB-SubCell"/>
</dbReference>
<evidence type="ECO:0000313" key="10">
    <source>
        <dbReference type="Proteomes" id="UP001283366"/>
    </source>
</evidence>
<dbReference type="PANTHER" id="PTHR32322:SF9">
    <property type="entry name" value="AMINO-ACID METABOLITE EFFLUX PUMP-RELATED"/>
    <property type="match status" value="1"/>
</dbReference>
<proteinExistence type="predicted"/>
<dbReference type="AlphaFoldDB" id="A0A1Y6IUB6"/>
<evidence type="ECO:0000256" key="4">
    <source>
        <dbReference type="ARBA" id="ARBA00023136"/>
    </source>
</evidence>
<feature type="transmembrane region" description="Helical" evidence="5">
    <location>
        <begin position="262"/>
        <end position="281"/>
    </location>
</feature>
<feature type="domain" description="EamA" evidence="6">
    <location>
        <begin position="142"/>
        <end position="278"/>
    </location>
</feature>
<keyword evidence="4 5" id="KW-0472">Membrane</keyword>
<dbReference type="Proteomes" id="UP001283366">
    <property type="component" value="Unassembled WGS sequence"/>
</dbReference>
<dbReference type="InterPro" id="IPR050638">
    <property type="entry name" value="AA-Vitamin_Transporters"/>
</dbReference>
<keyword evidence="3 5" id="KW-1133">Transmembrane helix</keyword>
<name>A0A1Y6IUB6_9VIBR</name>
<feature type="transmembrane region" description="Helical" evidence="5">
    <location>
        <begin position="210"/>
        <end position="229"/>
    </location>
</feature>
<feature type="transmembrane region" description="Helical" evidence="5">
    <location>
        <begin position="58"/>
        <end position="80"/>
    </location>
</feature>
<evidence type="ECO:0000256" key="2">
    <source>
        <dbReference type="ARBA" id="ARBA00022692"/>
    </source>
</evidence>
<sequence length="296" mass="32719">MGLKSIVCALSVVLIWGLNFSVIKFGLEELPPILFSGLRFLIVAIPAVFIVPFPKTSVWNVIGVGVFLGVLKFSFLFVAMKADASAGISSLLLQAQVIFTILFSALFFKEKTNRYQFAGIVMACLGFSLFIITSNGNITSNGLIMLLFAALFWAISNLIMKRTGDVNLLHFMVWVSLIPPIPLFILSFLFENRDPIGLLMATSEKSWLSVIYVGYISTLVAFAIWGWLLRSHHAATVTPFALLIPIVGIISSNLLLDETLTTLETFGTIFILLGLFTSVFGQRMFRFLTLNNRSAL</sequence>
<organism evidence="8 9">
    <name type="scientific">Vibrio mangrovi</name>
    <dbReference type="NCBI Taxonomy" id="474394"/>
    <lineage>
        <taxon>Bacteria</taxon>
        <taxon>Pseudomonadati</taxon>
        <taxon>Pseudomonadota</taxon>
        <taxon>Gammaproteobacteria</taxon>
        <taxon>Vibrionales</taxon>
        <taxon>Vibrionaceae</taxon>
        <taxon>Vibrio</taxon>
    </lineage>
</organism>
<reference evidence="7 10" key="2">
    <citation type="submission" date="2023-11" db="EMBL/GenBank/DDBJ databases">
        <title>Plant-associative lifestyle of Vibrio porteresiae and its evolutionary dynamics.</title>
        <authorList>
            <person name="Rameshkumar N."/>
            <person name="Kirti K."/>
        </authorList>
    </citation>
    <scope>NUCLEOTIDE SEQUENCE [LARGE SCALE GENOMIC DNA]</scope>
    <source>
        <strain evidence="7 10">MSSRF38</strain>
    </source>
</reference>
<dbReference type="InterPro" id="IPR000620">
    <property type="entry name" value="EamA_dom"/>
</dbReference>
<comment type="subcellular location">
    <subcellularLocation>
        <location evidence="1">Membrane</location>
        <topology evidence="1">Multi-pass membrane protein</topology>
    </subcellularLocation>
</comment>
<keyword evidence="10" id="KW-1185">Reference proteome</keyword>
<feature type="transmembrane region" description="Helical" evidence="5">
    <location>
        <begin position="86"/>
        <end position="108"/>
    </location>
</feature>
<gene>
    <name evidence="8" type="primary">eamA_2</name>
    <name evidence="7" type="ORF">SBX37_09085</name>
    <name evidence="8" type="ORF">VIM7927_02526</name>
</gene>
<evidence type="ECO:0000256" key="5">
    <source>
        <dbReference type="SAM" id="Phobius"/>
    </source>
</evidence>
<feature type="transmembrane region" description="Helical" evidence="5">
    <location>
        <begin position="115"/>
        <end position="132"/>
    </location>
</feature>
<dbReference type="EMBL" id="JAWRCO010000001">
    <property type="protein sequence ID" value="MDW6003003.1"/>
    <property type="molecule type" value="Genomic_DNA"/>
</dbReference>
<evidence type="ECO:0000313" key="7">
    <source>
        <dbReference type="EMBL" id="MDW6003003.1"/>
    </source>
</evidence>
<dbReference type="PANTHER" id="PTHR32322">
    <property type="entry name" value="INNER MEMBRANE TRANSPORTER"/>
    <property type="match status" value="1"/>
</dbReference>
<feature type="domain" description="EamA" evidence="6">
    <location>
        <begin position="4"/>
        <end position="130"/>
    </location>
</feature>
<protein>
    <submittedName>
        <fullName evidence="7">EamA family transporter</fullName>
    </submittedName>
    <submittedName>
        <fullName evidence="8">Putative amino-acid metabolite efflux pump</fullName>
    </submittedName>
</protein>
<dbReference type="InterPro" id="IPR037185">
    <property type="entry name" value="EmrE-like"/>
</dbReference>
<feature type="transmembrane region" description="Helical" evidence="5">
    <location>
        <begin position="33"/>
        <end position="51"/>
    </location>
</feature>
<dbReference type="Proteomes" id="UP000196125">
    <property type="component" value="Unassembled WGS sequence"/>
</dbReference>
<accession>A0A1Y6IUB6</accession>
<evidence type="ECO:0000259" key="6">
    <source>
        <dbReference type="Pfam" id="PF00892"/>
    </source>
</evidence>
<reference evidence="8 9" key="1">
    <citation type="submission" date="2017-05" db="EMBL/GenBank/DDBJ databases">
        <authorList>
            <person name="Song R."/>
            <person name="Chenine A.L."/>
            <person name="Ruprecht R.M."/>
        </authorList>
    </citation>
    <scope>NUCLEOTIDE SEQUENCE [LARGE SCALE GENOMIC DNA]</scope>
    <source>
        <strain evidence="8 9">CECT 7927</strain>
    </source>
</reference>
<evidence type="ECO:0000256" key="3">
    <source>
        <dbReference type="ARBA" id="ARBA00022989"/>
    </source>
</evidence>